<feature type="compositionally biased region" description="Polar residues" evidence="1">
    <location>
        <begin position="1"/>
        <end position="10"/>
    </location>
</feature>
<name>A0A182MS42_9DIPT</name>
<organism evidence="2 3">
    <name type="scientific">Anopheles culicifacies</name>
    <dbReference type="NCBI Taxonomy" id="139723"/>
    <lineage>
        <taxon>Eukaryota</taxon>
        <taxon>Metazoa</taxon>
        <taxon>Ecdysozoa</taxon>
        <taxon>Arthropoda</taxon>
        <taxon>Hexapoda</taxon>
        <taxon>Insecta</taxon>
        <taxon>Pterygota</taxon>
        <taxon>Neoptera</taxon>
        <taxon>Endopterygota</taxon>
        <taxon>Diptera</taxon>
        <taxon>Nematocera</taxon>
        <taxon>Culicoidea</taxon>
        <taxon>Culicidae</taxon>
        <taxon>Anophelinae</taxon>
        <taxon>Anopheles</taxon>
        <taxon>culicifacies species complex</taxon>
    </lineage>
</organism>
<evidence type="ECO:0000313" key="2">
    <source>
        <dbReference type="EnsemblMetazoa" id="ACUA005417-PA"/>
    </source>
</evidence>
<dbReference type="EMBL" id="AXCM01019245">
    <property type="status" value="NOT_ANNOTATED_CDS"/>
    <property type="molecule type" value="Genomic_DNA"/>
</dbReference>
<dbReference type="EMBL" id="AXCM01015133">
    <property type="status" value="NOT_ANNOTATED_CDS"/>
    <property type="molecule type" value="Genomic_DNA"/>
</dbReference>
<feature type="region of interest" description="Disordered" evidence="1">
    <location>
        <begin position="1"/>
        <end position="24"/>
    </location>
</feature>
<dbReference type="VEuPathDB" id="VectorBase:ACUA005417"/>
<dbReference type="VEuPathDB" id="VectorBase:ACUA024933"/>
<keyword evidence="3" id="KW-1185">Reference proteome</keyword>
<sequence>MPSTRKTFVPNSPGMRERPHNAKRHRANVGKLVLTLHVIFVNNSNLVRSDFVDASDKVVDPCRRHVHLGKALEANDHPAPSRYQEANRKDLIIRLAPMCAAMAIRRNRT</sequence>
<evidence type="ECO:0000313" key="3">
    <source>
        <dbReference type="Proteomes" id="UP000075883"/>
    </source>
</evidence>
<dbReference type="AlphaFoldDB" id="A0A182MS42"/>
<proteinExistence type="predicted"/>
<reference evidence="3" key="1">
    <citation type="submission" date="2013-09" db="EMBL/GenBank/DDBJ databases">
        <title>The Genome Sequence of Anopheles culicifacies species A.</title>
        <authorList>
            <consortium name="The Broad Institute Genomics Platform"/>
            <person name="Neafsey D.E."/>
            <person name="Besansky N."/>
            <person name="Howell P."/>
            <person name="Walton C."/>
            <person name="Young S.K."/>
            <person name="Zeng Q."/>
            <person name="Gargeya S."/>
            <person name="Fitzgerald M."/>
            <person name="Haas B."/>
            <person name="Abouelleil A."/>
            <person name="Allen A.W."/>
            <person name="Alvarado L."/>
            <person name="Arachchi H.M."/>
            <person name="Berlin A.M."/>
            <person name="Chapman S.B."/>
            <person name="Gainer-Dewar J."/>
            <person name="Goldberg J."/>
            <person name="Griggs A."/>
            <person name="Gujja S."/>
            <person name="Hansen M."/>
            <person name="Howarth C."/>
            <person name="Imamovic A."/>
            <person name="Ireland A."/>
            <person name="Larimer J."/>
            <person name="McCowan C."/>
            <person name="Murphy C."/>
            <person name="Pearson M."/>
            <person name="Poon T.W."/>
            <person name="Priest M."/>
            <person name="Roberts A."/>
            <person name="Saif S."/>
            <person name="Shea T."/>
            <person name="Sisk P."/>
            <person name="Sykes S."/>
            <person name="Wortman J."/>
            <person name="Nusbaum C."/>
            <person name="Birren B."/>
        </authorList>
    </citation>
    <scope>NUCLEOTIDE SEQUENCE [LARGE SCALE GENOMIC DNA]</scope>
    <source>
        <strain evidence="3">A-37</strain>
    </source>
</reference>
<protein>
    <submittedName>
        <fullName evidence="2">Uncharacterized protein</fullName>
    </submittedName>
</protein>
<accession>A0A182MS42</accession>
<evidence type="ECO:0000256" key="1">
    <source>
        <dbReference type="SAM" id="MobiDB-lite"/>
    </source>
</evidence>
<dbReference type="EnsemblMetazoa" id="ACUA005417-RA">
    <property type="protein sequence ID" value="ACUA005417-PA"/>
    <property type="gene ID" value="ACUA005417"/>
</dbReference>
<reference evidence="2" key="2">
    <citation type="submission" date="2020-05" db="UniProtKB">
        <authorList>
            <consortium name="EnsemblMetazoa"/>
        </authorList>
    </citation>
    <scope>IDENTIFICATION</scope>
    <source>
        <strain evidence="2">A-37</strain>
    </source>
</reference>
<dbReference type="Proteomes" id="UP000075883">
    <property type="component" value="Unassembled WGS sequence"/>
</dbReference>
<dbReference type="EnsemblMetazoa" id="ACUA024933-RA">
    <property type="protein sequence ID" value="ACUA024933-PA"/>
    <property type="gene ID" value="ACUA024933"/>
</dbReference>